<evidence type="ECO:0000313" key="1">
    <source>
        <dbReference type="EMBL" id="CAF1053228.1"/>
    </source>
</evidence>
<gene>
    <name evidence="1" type="ORF">OXX778_LOCUS18929</name>
</gene>
<accession>A0A814KKK1</accession>
<protein>
    <submittedName>
        <fullName evidence="1">Uncharacterized protein</fullName>
    </submittedName>
</protein>
<keyword evidence="2" id="KW-1185">Reference proteome</keyword>
<evidence type="ECO:0000313" key="2">
    <source>
        <dbReference type="Proteomes" id="UP000663879"/>
    </source>
</evidence>
<name>A0A814KKK1_9BILA</name>
<sequence>MDETEIRLDDHDNYTYDICRAQRIKVTASGNEMNKISIAFCATEEDTTSAIILPSNSIAAYAVKDEYVPLFNELTGVKTNHKEDTDEINLIAESINKSLMFSTTLLEPYDPDNLGNSIIDADNDLDSNRVVSSKICVNMSYEAVLEPFRPKSSLNSKVSRALM</sequence>
<reference evidence="1" key="1">
    <citation type="submission" date="2021-02" db="EMBL/GenBank/DDBJ databases">
        <authorList>
            <person name="Nowell W R."/>
        </authorList>
    </citation>
    <scope>NUCLEOTIDE SEQUENCE</scope>
    <source>
        <strain evidence="1">Ploen Becks lab</strain>
    </source>
</reference>
<dbReference type="OrthoDB" id="6755551at2759"/>
<comment type="caution">
    <text evidence="1">The sequence shown here is derived from an EMBL/GenBank/DDBJ whole genome shotgun (WGS) entry which is preliminary data.</text>
</comment>
<dbReference type="Proteomes" id="UP000663879">
    <property type="component" value="Unassembled WGS sequence"/>
</dbReference>
<dbReference type="EMBL" id="CAJNOC010005468">
    <property type="protein sequence ID" value="CAF1053228.1"/>
    <property type="molecule type" value="Genomic_DNA"/>
</dbReference>
<organism evidence="1 2">
    <name type="scientific">Brachionus calyciflorus</name>
    <dbReference type="NCBI Taxonomy" id="104777"/>
    <lineage>
        <taxon>Eukaryota</taxon>
        <taxon>Metazoa</taxon>
        <taxon>Spiralia</taxon>
        <taxon>Gnathifera</taxon>
        <taxon>Rotifera</taxon>
        <taxon>Eurotatoria</taxon>
        <taxon>Monogononta</taxon>
        <taxon>Pseudotrocha</taxon>
        <taxon>Ploima</taxon>
        <taxon>Brachionidae</taxon>
        <taxon>Brachionus</taxon>
    </lineage>
</organism>
<proteinExistence type="predicted"/>
<dbReference type="AlphaFoldDB" id="A0A814KKK1"/>